<dbReference type="PANTHER" id="PTHR43211:SF1">
    <property type="entry name" value="BLL6422 PROTEIN"/>
    <property type="match status" value="1"/>
</dbReference>
<dbReference type="EMBL" id="JADQDF010000001">
    <property type="protein sequence ID" value="MBW0130872.1"/>
    <property type="molecule type" value="Genomic_DNA"/>
</dbReference>
<evidence type="ECO:0000313" key="3">
    <source>
        <dbReference type="Proteomes" id="UP000694300"/>
    </source>
</evidence>
<name>A0ABS6UF51_9PSEU</name>
<accession>A0ABS6UF51</accession>
<dbReference type="RefSeq" id="WP_218596062.1">
    <property type="nucleotide sequence ID" value="NZ_JADQDF010000001.1"/>
</dbReference>
<dbReference type="InterPro" id="IPR011234">
    <property type="entry name" value="Fumarylacetoacetase-like_C"/>
</dbReference>
<dbReference type="GO" id="GO:0016787">
    <property type="term" value="F:hydrolase activity"/>
    <property type="evidence" value="ECO:0007669"/>
    <property type="project" value="UniProtKB-KW"/>
</dbReference>
<organism evidence="2 3">
    <name type="scientific">Pseudonocardia oceani</name>
    <dbReference type="NCBI Taxonomy" id="2792013"/>
    <lineage>
        <taxon>Bacteria</taxon>
        <taxon>Bacillati</taxon>
        <taxon>Actinomycetota</taxon>
        <taxon>Actinomycetes</taxon>
        <taxon>Pseudonocardiales</taxon>
        <taxon>Pseudonocardiaceae</taxon>
        <taxon>Pseudonocardia</taxon>
    </lineage>
</organism>
<dbReference type="Pfam" id="PF01557">
    <property type="entry name" value="FAA_hydrolase"/>
    <property type="match status" value="1"/>
</dbReference>
<proteinExistence type="predicted"/>
<comment type="caution">
    <text evidence="2">The sequence shown here is derived from an EMBL/GenBank/DDBJ whole genome shotgun (WGS) entry which is preliminary data.</text>
</comment>
<gene>
    <name evidence="2" type="ORF">I4I82_24815</name>
</gene>
<keyword evidence="2" id="KW-0378">Hydrolase</keyword>
<evidence type="ECO:0000313" key="2">
    <source>
        <dbReference type="EMBL" id="MBW0130872.1"/>
    </source>
</evidence>
<feature type="domain" description="Fumarylacetoacetase-like C-terminal" evidence="1">
    <location>
        <begin position="73"/>
        <end position="291"/>
    </location>
</feature>
<dbReference type="Proteomes" id="UP000694300">
    <property type="component" value="Unassembled WGS sequence"/>
</dbReference>
<protein>
    <submittedName>
        <fullName evidence="2">Fumarylacetoacetate hydrolase family protein</fullName>
    </submittedName>
</protein>
<dbReference type="PANTHER" id="PTHR43211">
    <property type="entry name" value="FUMARYLACETOACETATE HYDROLASE"/>
    <property type="match status" value="1"/>
</dbReference>
<evidence type="ECO:0000259" key="1">
    <source>
        <dbReference type="Pfam" id="PF01557"/>
    </source>
</evidence>
<keyword evidence="3" id="KW-1185">Reference proteome</keyword>
<reference evidence="2 3" key="1">
    <citation type="submission" date="2020-11" db="EMBL/GenBank/DDBJ databases">
        <title>Pseudonocardia abyssalis sp. nov. and Pseudonocardia oceani sp. nov., description and phylogenomic analysis of two novel actinomycetes isolated from the deep Southern Ocean.</title>
        <authorList>
            <person name="Parra J."/>
        </authorList>
    </citation>
    <scope>NUCLEOTIDE SEQUENCE [LARGE SCALE GENOMIC DNA]</scope>
    <source>
        <strain evidence="3">KRD185</strain>
    </source>
</reference>
<sequence>MRWSSYAEEDGTVRAAVWREDRLHPVPAGTGLVDLLGDDGARLRAAADAALAGPSVDPASVTLLPPVPRPPSVRDFMAFEEHVVTASAAIGLTVDPLWYRQPVFYFTNPAALLGPHEPVAISPGSAAFDYELEVAAVIGREGSDLTPEEAVDHIAGYLVLCDWSARDLQAEEMKLNLGPAKGKDSATSCGPWMLTPDELPVAAAMTASVNGRPCSAGRLDALHWSFGEMVAYASRGTRVVPGDLIGSGTVGTGCILELSRVHGAEAYPWLRPGDRVHLEVEGLGAVDAPVVAGAAVRPLREELA</sequence>